<name>A0A8T5UXU3_9EURY</name>
<evidence type="ECO:0000313" key="1">
    <source>
        <dbReference type="EMBL" id="MBZ2167117.1"/>
    </source>
</evidence>
<dbReference type="EMBL" id="JAIOUQ010000017">
    <property type="protein sequence ID" value="MBZ2167117.1"/>
    <property type="molecule type" value="Genomic_DNA"/>
</dbReference>
<dbReference type="Proteomes" id="UP000825933">
    <property type="component" value="Unassembled WGS sequence"/>
</dbReference>
<dbReference type="PROSITE" id="PS51257">
    <property type="entry name" value="PROKAR_LIPOPROTEIN"/>
    <property type="match status" value="1"/>
</dbReference>
<evidence type="ECO:0000313" key="2">
    <source>
        <dbReference type="Proteomes" id="UP000825933"/>
    </source>
</evidence>
<organism evidence="1 2">
    <name type="scientific">Methanobacterium spitsbergense</name>
    <dbReference type="NCBI Taxonomy" id="2874285"/>
    <lineage>
        <taxon>Archaea</taxon>
        <taxon>Methanobacteriati</taxon>
        <taxon>Methanobacteriota</taxon>
        <taxon>Methanomada group</taxon>
        <taxon>Methanobacteria</taxon>
        <taxon>Methanobacteriales</taxon>
        <taxon>Methanobacteriaceae</taxon>
        <taxon>Methanobacterium</taxon>
    </lineage>
</organism>
<dbReference type="AlphaFoldDB" id="A0A8T5UXU3"/>
<protein>
    <recommendedName>
        <fullName evidence="3">Lipoprotein</fullName>
    </recommendedName>
</protein>
<gene>
    <name evidence="1" type="ORF">K8N75_13820</name>
</gene>
<sequence>MLKIREICLLIVFICFIVAVSGCTSFDPVKVVVNYPGSWNGTISDETGTHTIEGTGDKTIDLGSISGSVDVRVDKKDNSSDTLTASILRGNKTVNSMNTTSDYVRTGIYLTR</sequence>
<proteinExistence type="predicted"/>
<keyword evidence="2" id="KW-1185">Reference proteome</keyword>
<reference evidence="2" key="1">
    <citation type="journal article" date="2022" name="Microbiol. Resour. Announc.">
        <title>Draft Genome Sequence of a Methanogenic Archaeon from West Spitsbergen Permafrost.</title>
        <authorList>
            <person name="Trubitsyn V."/>
            <person name="Rivkina E."/>
            <person name="Shcherbakova V."/>
        </authorList>
    </citation>
    <scope>NUCLEOTIDE SEQUENCE [LARGE SCALE GENOMIC DNA]</scope>
    <source>
        <strain evidence="2">VT</strain>
    </source>
</reference>
<evidence type="ECO:0008006" key="3">
    <source>
        <dbReference type="Google" id="ProtNLM"/>
    </source>
</evidence>
<accession>A0A8T5UXU3</accession>
<comment type="caution">
    <text evidence="1">The sequence shown here is derived from an EMBL/GenBank/DDBJ whole genome shotgun (WGS) entry which is preliminary data.</text>
</comment>
<dbReference type="RefSeq" id="WP_223792649.1">
    <property type="nucleotide sequence ID" value="NZ_JAIOUQ010000017.1"/>
</dbReference>